<dbReference type="InterPro" id="IPR050428">
    <property type="entry name" value="TCS_sensor_his_kinase"/>
</dbReference>
<evidence type="ECO:0000256" key="10">
    <source>
        <dbReference type="SAM" id="MobiDB-lite"/>
    </source>
</evidence>
<keyword evidence="6 11" id="KW-0812">Transmembrane</keyword>
<name>A0A8J3YGB9_9ACTN</name>
<evidence type="ECO:0000256" key="4">
    <source>
        <dbReference type="ARBA" id="ARBA00022553"/>
    </source>
</evidence>
<dbReference type="GO" id="GO:0005886">
    <property type="term" value="C:plasma membrane"/>
    <property type="evidence" value="ECO:0007669"/>
    <property type="project" value="TreeGrafter"/>
</dbReference>
<accession>A0A8J3YGB9</accession>
<dbReference type="SMART" id="SM00387">
    <property type="entry name" value="HATPase_c"/>
    <property type="match status" value="1"/>
</dbReference>
<keyword evidence="14" id="KW-1185">Reference proteome</keyword>
<dbReference type="PROSITE" id="PS50885">
    <property type="entry name" value="HAMP"/>
    <property type="match status" value="1"/>
</dbReference>
<dbReference type="GO" id="GO:0000160">
    <property type="term" value="P:phosphorelay signal transduction system"/>
    <property type="evidence" value="ECO:0007669"/>
    <property type="project" value="UniProtKB-KW"/>
</dbReference>
<keyword evidence="5" id="KW-0808">Transferase</keyword>
<evidence type="ECO:0000259" key="12">
    <source>
        <dbReference type="PROSITE" id="PS50885"/>
    </source>
</evidence>
<proteinExistence type="predicted"/>
<evidence type="ECO:0000256" key="6">
    <source>
        <dbReference type="ARBA" id="ARBA00022692"/>
    </source>
</evidence>
<dbReference type="InterPro" id="IPR013587">
    <property type="entry name" value="Nitrate/nitrite_sensing"/>
</dbReference>
<dbReference type="RefSeq" id="WP_239152092.1">
    <property type="nucleotide sequence ID" value="NZ_BOPF01000002.1"/>
</dbReference>
<comment type="catalytic activity">
    <reaction evidence="1">
        <text>ATP + protein L-histidine = ADP + protein N-phospho-L-histidine.</text>
        <dbReference type="EC" id="2.7.13.3"/>
    </reaction>
</comment>
<feature type="compositionally biased region" description="Pro residues" evidence="10">
    <location>
        <begin position="841"/>
        <end position="854"/>
    </location>
</feature>
<comment type="subcellular location">
    <subcellularLocation>
        <location evidence="2">Membrane</location>
    </subcellularLocation>
</comment>
<feature type="compositionally biased region" description="Pro residues" evidence="10">
    <location>
        <begin position="746"/>
        <end position="767"/>
    </location>
</feature>
<keyword evidence="4" id="KW-0597">Phosphoprotein</keyword>
<comment type="caution">
    <text evidence="13">The sequence shown here is derived from an EMBL/GenBank/DDBJ whole genome shotgun (WGS) entry which is preliminary data.</text>
</comment>
<dbReference type="InterPro" id="IPR003660">
    <property type="entry name" value="HAMP_dom"/>
</dbReference>
<keyword evidence="7" id="KW-0418">Kinase</keyword>
<evidence type="ECO:0000256" key="9">
    <source>
        <dbReference type="ARBA" id="ARBA00023012"/>
    </source>
</evidence>
<dbReference type="InterPro" id="IPR036890">
    <property type="entry name" value="HATPase_C_sf"/>
</dbReference>
<dbReference type="SUPFAM" id="SSF55874">
    <property type="entry name" value="ATPase domain of HSP90 chaperone/DNA topoisomerase II/histidine kinase"/>
    <property type="match status" value="1"/>
</dbReference>
<evidence type="ECO:0000256" key="1">
    <source>
        <dbReference type="ARBA" id="ARBA00000085"/>
    </source>
</evidence>
<evidence type="ECO:0000256" key="8">
    <source>
        <dbReference type="ARBA" id="ARBA00022989"/>
    </source>
</evidence>
<protein>
    <recommendedName>
        <fullName evidence="3">histidine kinase</fullName>
        <ecNumber evidence="3">2.7.13.3</ecNumber>
    </recommendedName>
</protein>
<reference evidence="13" key="1">
    <citation type="submission" date="2021-01" db="EMBL/GenBank/DDBJ databases">
        <title>Whole genome shotgun sequence of Virgisporangium aliadipatigenens NBRC 105644.</title>
        <authorList>
            <person name="Komaki H."/>
            <person name="Tamura T."/>
        </authorList>
    </citation>
    <scope>NUCLEOTIDE SEQUENCE</scope>
    <source>
        <strain evidence="13">NBRC 105644</strain>
    </source>
</reference>
<dbReference type="Pfam" id="PF02518">
    <property type="entry name" value="HATPase_c"/>
    <property type="match status" value="1"/>
</dbReference>
<evidence type="ECO:0000313" key="13">
    <source>
        <dbReference type="EMBL" id="GIJ43892.1"/>
    </source>
</evidence>
<dbReference type="Pfam" id="PF08376">
    <property type="entry name" value="NIT"/>
    <property type="match status" value="1"/>
</dbReference>
<dbReference type="GO" id="GO:0004673">
    <property type="term" value="F:protein histidine kinase activity"/>
    <property type="evidence" value="ECO:0007669"/>
    <property type="project" value="UniProtKB-EC"/>
</dbReference>
<keyword evidence="8 11" id="KW-1133">Transmembrane helix</keyword>
<dbReference type="EC" id="2.7.13.3" evidence="3"/>
<evidence type="ECO:0000256" key="11">
    <source>
        <dbReference type="SAM" id="Phobius"/>
    </source>
</evidence>
<evidence type="ECO:0000313" key="14">
    <source>
        <dbReference type="Proteomes" id="UP000619260"/>
    </source>
</evidence>
<dbReference type="Gene3D" id="3.30.565.10">
    <property type="entry name" value="Histidine kinase-like ATPase, C-terminal domain"/>
    <property type="match status" value="1"/>
</dbReference>
<evidence type="ECO:0000256" key="7">
    <source>
        <dbReference type="ARBA" id="ARBA00022777"/>
    </source>
</evidence>
<dbReference type="PANTHER" id="PTHR45436:SF5">
    <property type="entry name" value="SENSOR HISTIDINE KINASE TRCS"/>
    <property type="match status" value="1"/>
</dbReference>
<feature type="transmembrane region" description="Helical" evidence="11">
    <location>
        <begin position="297"/>
        <end position="319"/>
    </location>
</feature>
<organism evidence="13 14">
    <name type="scientific">Virgisporangium aliadipatigenens</name>
    <dbReference type="NCBI Taxonomy" id="741659"/>
    <lineage>
        <taxon>Bacteria</taxon>
        <taxon>Bacillati</taxon>
        <taxon>Actinomycetota</taxon>
        <taxon>Actinomycetes</taxon>
        <taxon>Micromonosporales</taxon>
        <taxon>Micromonosporaceae</taxon>
        <taxon>Virgisporangium</taxon>
    </lineage>
</organism>
<dbReference type="CDD" id="cd06225">
    <property type="entry name" value="HAMP"/>
    <property type="match status" value="1"/>
</dbReference>
<evidence type="ECO:0000256" key="3">
    <source>
        <dbReference type="ARBA" id="ARBA00012438"/>
    </source>
</evidence>
<dbReference type="InterPro" id="IPR003594">
    <property type="entry name" value="HATPase_dom"/>
</dbReference>
<feature type="region of interest" description="Disordered" evidence="10">
    <location>
        <begin position="737"/>
        <end position="791"/>
    </location>
</feature>
<feature type="domain" description="HAMP" evidence="12">
    <location>
        <begin position="362"/>
        <end position="390"/>
    </location>
</feature>
<feature type="compositionally biased region" description="Pro residues" evidence="10">
    <location>
        <begin position="880"/>
        <end position="892"/>
    </location>
</feature>
<sequence length="982" mass="104565">MLGNLRIRTKLTLLVLAPLIAVAVLTASLAVTNVRDANRAADTARNVQVAGAVGALIRDLQQERMLAVGHRLGLTDRSRVMLQIANVTDRVTDLNAEYGEDLPDDLRDSIHNISTLAAVRIVVESGNARVEDIHQIYSAAIDRLINTLHLVDGVDATTTEGRQVIALDSLLRVDEGNASAAGLVLIMAATKTDASIVSFTGTLSAMRTATSRFRSFATREQRLLQDQATQNLEAGLGGAGSDFTSNPRQALARLAAPENLFDPLESYIALGRFVEAKIVTDVNALMQERQRTETTTAYVVTSLALIMFVLVLLLSIATARAVAIPLDRLTTSAGHVAQVAEQELVRVSDEEVDDHEPVRLDRVEITTKDEIGDLARAFDRLQETAAQLVERQVASRRNVAKMFGHIGRRTQNLAGRQLQLIDTLEGRETEPDRLEQLYRLDHMASRLQRNASSLVVLSGEATSDAYIEPLALLDTTRLALGEIEDYSRVSVQIPQDIMVAPAIIGDLVLMLAELMENATVFSPPHTSVTVTAEPYVADIRLTIIDHGIGMPAEQIAVENARLTRRERLDLVPTEVLGLFVVGRLARRHGIGVSLAQTPDGGVTATLMIPSVHIASRHHHRPQELVSVGASTPLDMGTLTRVAKQLENAKSWNGFAMPQRAIGGNAAPALPPAAGRAAPMAPEQPRRAVHSGNTIDATMEIPVVTDGPAPSGAVFTTEPLAPLPPQYPPVAAVAPMPTAAPRRVGPTGPPPNWPPATRPADPPPPPPAGTNGAGVRRRVPGANLPAGLRGAPPPSPLADLSSAADVASEAAEVQALLEGFEDAVQRAEVAPQDAFAAAPTFPQAPPAYDPAPAYEPEPLGFGAQSAAFLAPPVERVAPADLAPPPRQWPPVRPQEPVAVPARGDQPVPRDEPAPAGAPRGLSRRVPGASLRALQGDEVPMNRPAVDPGLPDPDEARDLIDAFESGVFRALNDPSLPTDEGTTR</sequence>
<dbReference type="Proteomes" id="UP000619260">
    <property type="component" value="Unassembled WGS sequence"/>
</dbReference>
<feature type="region of interest" description="Disordered" evidence="10">
    <location>
        <begin position="876"/>
        <end position="960"/>
    </location>
</feature>
<keyword evidence="11" id="KW-0472">Membrane</keyword>
<gene>
    <name evidence="13" type="ORF">Val02_07780</name>
</gene>
<dbReference type="EMBL" id="BOPF01000002">
    <property type="protein sequence ID" value="GIJ43892.1"/>
    <property type="molecule type" value="Genomic_DNA"/>
</dbReference>
<dbReference type="AlphaFoldDB" id="A0A8J3YGB9"/>
<keyword evidence="9" id="KW-0902">Two-component regulatory system</keyword>
<feature type="region of interest" description="Disordered" evidence="10">
    <location>
        <begin position="839"/>
        <end position="858"/>
    </location>
</feature>
<evidence type="ECO:0000256" key="2">
    <source>
        <dbReference type="ARBA" id="ARBA00004370"/>
    </source>
</evidence>
<dbReference type="Gene3D" id="6.10.340.10">
    <property type="match status" value="1"/>
</dbReference>
<dbReference type="PANTHER" id="PTHR45436">
    <property type="entry name" value="SENSOR HISTIDINE KINASE YKOH"/>
    <property type="match status" value="1"/>
</dbReference>
<evidence type="ECO:0000256" key="5">
    <source>
        <dbReference type="ARBA" id="ARBA00022679"/>
    </source>
</evidence>